<protein>
    <recommendedName>
        <fullName evidence="4">DUF5640 domain-containing protein</fullName>
    </recommendedName>
</protein>
<evidence type="ECO:0008006" key="4">
    <source>
        <dbReference type="Google" id="ProtNLM"/>
    </source>
</evidence>
<evidence type="ECO:0000256" key="1">
    <source>
        <dbReference type="SAM" id="SignalP"/>
    </source>
</evidence>
<feature type="chain" id="PRO_5045528875" description="DUF5640 domain-containing protein" evidence="1">
    <location>
        <begin position="26"/>
        <end position="121"/>
    </location>
</feature>
<dbReference type="EMBL" id="JAVRHT010000039">
    <property type="protein sequence ID" value="MDT0632828.1"/>
    <property type="molecule type" value="Genomic_DNA"/>
</dbReference>
<evidence type="ECO:0000313" key="3">
    <source>
        <dbReference type="Proteomes" id="UP001267426"/>
    </source>
</evidence>
<keyword evidence="1" id="KW-0732">Signal</keyword>
<proteinExistence type="predicted"/>
<gene>
    <name evidence="2" type="ORF">RM540_13800</name>
</gene>
<dbReference type="RefSeq" id="WP_311665110.1">
    <property type="nucleotide sequence ID" value="NZ_JAVRHT010000039.1"/>
</dbReference>
<keyword evidence="3" id="KW-1185">Reference proteome</keyword>
<name>A0ABU3BU73_9BACT</name>
<comment type="caution">
    <text evidence="2">The sequence shown here is derived from an EMBL/GenBank/DDBJ whole genome shotgun (WGS) entry which is preliminary data.</text>
</comment>
<dbReference type="PROSITE" id="PS51257">
    <property type="entry name" value="PROKAR_LIPOPROTEIN"/>
    <property type="match status" value="1"/>
</dbReference>
<organism evidence="2 3">
    <name type="scientific">Rubrivirga litoralis</name>
    <dbReference type="NCBI Taxonomy" id="3075598"/>
    <lineage>
        <taxon>Bacteria</taxon>
        <taxon>Pseudomonadati</taxon>
        <taxon>Rhodothermota</taxon>
        <taxon>Rhodothermia</taxon>
        <taxon>Rhodothermales</taxon>
        <taxon>Rubricoccaceae</taxon>
        <taxon>Rubrivirga</taxon>
    </lineage>
</organism>
<feature type="signal peptide" evidence="1">
    <location>
        <begin position="1"/>
        <end position="25"/>
    </location>
</feature>
<dbReference type="Proteomes" id="UP001267426">
    <property type="component" value="Unassembled WGS sequence"/>
</dbReference>
<evidence type="ECO:0000313" key="2">
    <source>
        <dbReference type="EMBL" id="MDT0632828.1"/>
    </source>
</evidence>
<sequence length="121" mass="12596">MLRPARPALTLLALAALWGGAAALAGCGGDGRGAYVGTWRPAGADTLGSRMTLLGDGTARFVERPPVGEPQSFEARYEVAGDSVLTLSDAQGAERFRVRLDGDTLRLQSLAGGAETVRVRL</sequence>
<accession>A0ABU3BU73</accession>
<reference evidence="2 3" key="1">
    <citation type="submission" date="2023-09" db="EMBL/GenBank/DDBJ databases">
        <authorList>
            <person name="Rey-Velasco X."/>
        </authorList>
    </citation>
    <scope>NUCLEOTIDE SEQUENCE [LARGE SCALE GENOMIC DNA]</scope>
    <source>
        <strain evidence="2 3">F394</strain>
    </source>
</reference>